<feature type="signal peptide" evidence="6">
    <location>
        <begin position="1"/>
        <end position="23"/>
    </location>
</feature>
<evidence type="ECO:0000256" key="4">
    <source>
        <dbReference type="PROSITE-ProRule" id="PRU00433"/>
    </source>
</evidence>
<comment type="caution">
    <text evidence="8">The sequence shown here is derived from an EMBL/GenBank/DDBJ whole genome shotgun (WGS) entry which is preliminary data.</text>
</comment>
<reference evidence="9" key="1">
    <citation type="journal article" date="2019" name="Int. J. Syst. Evol. Microbiol.">
        <title>The Global Catalogue of Microorganisms (GCM) 10K type strain sequencing project: providing services to taxonomists for standard genome sequencing and annotation.</title>
        <authorList>
            <consortium name="The Broad Institute Genomics Platform"/>
            <consortium name="The Broad Institute Genome Sequencing Center for Infectious Disease"/>
            <person name="Wu L."/>
            <person name="Ma J."/>
        </authorList>
    </citation>
    <scope>NUCLEOTIDE SEQUENCE [LARGE SCALE GENOMIC DNA]</scope>
    <source>
        <strain evidence="9">CGMCC 1.15407</strain>
    </source>
</reference>
<feature type="chain" id="PRO_5046853071" description="Cytochrome c domain-containing protein" evidence="6">
    <location>
        <begin position="24"/>
        <end position="166"/>
    </location>
</feature>
<protein>
    <recommendedName>
        <fullName evidence="7">Cytochrome c domain-containing protein</fullName>
    </recommendedName>
</protein>
<evidence type="ECO:0000259" key="7">
    <source>
        <dbReference type="PROSITE" id="PS51007"/>
    </source>
</evidence>
<evidence type="ECO:0000256" key="1">
    <source>
        <dbReference type="ARBA" id="ARBA00022617"/>
    </source>
</evidence>
<keyword evidence="9" id="KW-1185">Reference proteome</keyword>
<keyword evidence="6" id="KW-0732">Signal</keyword>
<dbReference type="PROSITE" id="PS51257">
    <property type="entry name" value="PROKAR_LIPOPROTEIN"/>
    <property type="match status" value="1"/>
</dbReference>
<evidence type="ECO:0000256" key="2">
    <source>
        <dbReference type="ARBA" id="ARBA00022723"/>
    </source>
</evidence>
<accession>A0ABQ1VD86</accession>
<name>A0ABQ1VD86_9BACT</name>
<dbReference type="Proteomes" id="UP000647339">
    <property type="component" value="Unassembled WGS sequence"/>
</dbReference>
<feature type="domain" description="Cytochrome c" evidence="7">
    <location>
        <begin position="65"/>
        <end position="155"/>
    </location>
</feature>
<evidence type="ECO:0000313" key="8">
    <source>
        <dbReference type="EMBL" id="GGF50519.1"/>
    </source>
</evidence>
<proteinExistence type="predicted"/>
<sequence>MKKRILPLILLVTSLISSCGSGGGGEEKKTDTGTEIKSELPSSIQEGKGVGGITDVELSDEPNAAMVAEGQAIYDMKCASCHKLTDQRVVGPGFQGVTNRRKPEWIMNMITNTDVMLDKDPEAQKLLEECLTRMPNQNVKEKDARDILEFLRRNDLDKTGEKDGAI</sequence>
<keyword evidence="1 4" id="KW-0349">Heme</keyword>
<evidence type="ECO:0000256" key="5">
    <source>
        <dbReference type="SAM" id="MobiDB-lite"/>
    </source>
</evidence>
<dbReference type="EMBL" id="BMIU01000035">
    <property type="protein sequence ID" value="GGF50519.1"/>
    <property type="molecule type" value="Genomic_DNA"/>
</dbReference>
<dbReference type="RefSeq" id="WP_137404728.1">
    <property type="nucleotide sequence ID" value="NZ_BMIU01000035.1"/>
</dbReference>
<keyword evidence="3 4" id="KW-0408">Iron</keyword>
<evidence type="ECO:0000256" key="3">
    <source>
        <dbReference type="ARBA" id="ARBA00023004"/>
    </source>
</evidence>
<feature type="region of interest" description="Disordered" evidence="5">
    <location>
        <begin position="19"/>
        <end position="50"/>
    </location>
</feature>
<dbReference type="InterPro" id="IPR009056">
    <property type="entry name" value="Cyt_c-like_dom"/>
</dbReference>
<evidence type="ECO:0000313" key="9">
    <source>
        <dbReference type="Proteomes" id="UP000647339"/>
    </source>
</evidence>
<evidence type="ECO:0000256" key="6">
    <source>
        <dbReference type="SAM" id="SignalP"/>
    </source>
</evidence>
<organism evidence="8 9">
    <name type="scientific">Echinicola rosea</name>
    <dbReference type="NCBI Taxonomy" id="1807691"/>
    <lineage>
        <taxon>Bacteria</taxon>
        <taxon>Pseudomonadati</taxon>
        <taxon>Bacteroidota</taxon>
        <taxon>Cytophagia</taxon>
        <taxon>Cytophagales</taxon>
        <taxon>Cyclobacteriaceae</taxon>
        <taxon>Echinicola</taxon>
    </lineage>
</organism>
<keyword evidence="2 4" id="KW-0479">Metal-binding</keyword>
<dbReference type="SUPFAM" id="SSF46626">
    <property type="entry name" value="Cytochrome c"/>
    <property type="match status" value="1"/>
</dbReference>
<dbReference type="Pfam" id="PF00034">
    <property type="entry name" value="Cytochrom_C"/>
    <property type="match status" value="1"/>
</dbReference>
<feature type="compositionally biased region" description="Basic and acidic residues" evidence="5">
    <location>
        <begin position="25"/>
        <end position="38"/>
    </location>
</feature>
<gene>
    <name evidence="8" type="ORF">GCM10011339_43840</name>
</gene>
<dbReference type="Gene3D" id="1.10.760.10">
    <property type="entry name" value="Cytochrome c-like domain"/>
    <property type="match status" value="1"/>
</dbReference>
<dbReference type="PROSITE" id="PS51007">
    <property type="entry name" value="CYTC"/>
    <property type="match status" value="1"/>
</dbReference>
<dbReference type="InterPro" id="IPR036909">
    <property type="entry name" value="Cyt_c-like_dom_sf"/>
</dbReference>